<keyword evidence="4" id="KW-0812">Transmembrane</keyword>
<dbReference type="Pfam" id="PF00378">
    <property type="entry name" value="ECH_1"/>
    <property type="match status" value="1"/>
</dbReference>
<dbReference type="InterPro" id="IPR018376">
    <property type="entry name" value="Enoyl-CoA_hyd/isom_CS"/>
</dbReference>
<accession>A0A8J5R7B7</accession>
<dbReference type="InterPro" id="IPR001753">
    <property type="entry name" value="Enoyl-CoA_hydra/iso"/>
</dbReference>
<keyword evidence="2" id="KW-0560">Oxidoreductase</keyword>
<proteinExistence type="inferred from homology"/>
<gene>
    <name evidence="5" type="ORF">GUJ93_ZPchr0001g32911</name>
</gene>
<dbReference type="PANTHER" id="PTHR43899">
    <property type="entry name" value="RH59310P"/>
    <property type="match status" value="1"/>
</dbReference>
<protein>
    <recommendedName>
        <fullName evidence="7">Enoyl-CoA hydratase/isomerase family protein</fullName>
    </recommendedName>
</protein>
<evidence type="ECO:0000256" key="2">
    <source>
        <dbReference type="ARBA" id="ARBA00023002"/>
    </source>
</evidence>
<dbReference type="OrthoDB" id="2139957at2759"/>
<dbReference type="Proteomes" id="UP000729402">
    <property type="component" value="Unassembled WGS sequence"/>
</dbReference>
<dbReference type="PROSITE" id="PS00166">
    <property type="entry name" value="ENOYL_COA_HYDRATASE"/>
    <property type="match status" value="1"/>
</dbReference>
<sequence>MDALSVQPPWALALAVVGILVTAQASARLVVWLYAAFLRPGKPLRRRYGEWAVVTGATAGLHLMLVGRSPNKLAAVSKEIRAKHPRAEVRTFVLYSVYTATKANSDLLVTCSFAEYFAVKFLSLPYAQKPSVAAIDGIALGGGFEVAMVCHARVSTSSAQLGLPELQIGIIPGMGEPEF</sequence>
<keyword evidence="4" id="KW-0472">Membrane</keyword>
<evidence type="ECO:0000256" key="1">
    <source>
        <dbReference type="ARBA" id="ARBA00006484"/>
    </source>
</evidence>
<comment type="similarity">
    <text evidence="1">Belongs to the short-chain dehydrogenases/reductases (SDR) family.</text>
</comment>
<comment type="similarity">
    <text evidence="3">Belongs to the enoyl-CoA hydratase/isomerase family.</text>
</comment>
<name>A0A8J5R7B7_ZIZPA</name>
<reference evidence="5" key="1">
    <citation type="journal article" date="2021" name="bioRxiv">
        <title>Whole Genome Assembly and Annotation of Northern Wild Rice, Zizania palustris L., Supports a Whole Genome Duplication in the Zizania Genus.</title>
        <authorList>
            <person name="Haas M."/>
            <person name="Kono T."/>
            <person name="Macchietto M."/>
            <person name="Millas R."/>
            <person name="McGilp L."/>
            <person name="Shao M."/>
            <person name="Duquette J."/>
            <person name="Hirsch C.N."/>
            <person name="Kimball J."/>
        </authorList>
    </citation>
    <scope>NUCLEOTIDE SEQUENCE</scope>
    <source>
        <tissue evidence="5">Fresh leaf tissue</tissue>
    </source>
</reference>
<evidence type="ECO:0000256" key="3">
    <source>
        <dbReference type="RuleBase" id="RU003707"/>
    </source>
</evidence>
<dbReference type="PANTHER" id="PTHR43899:SF13">
    <property type="entry name" value="RH59310P"/>
    <property type="match status" value="1"/>
</dbReference>
<evidence type="ECO:0008006" key="7">
    <source>
        <dbReference type="Google" id="ProtNLM"/>
    </source>
</evidence>
<evidence type="ECO:0000256" key="4">
    <source>
        <dbReference type="SAM" id="Phobius"/>
    </source>
</evidence>
<feature type="transmembrane region" description="Helical" evidence="4">
    <location>
        <begin position="12"/>
        <end position="37"/>
    </location>
</feature>
<dbReference type="GO" id="GO:0045703">
    <property type="term" value="F:ketoreductase activity"/>
    <property type="evidence" value="ECO:0007669"/>
    <property type="project" value="TreeGrafter"/>
</dbReference>
<organism evidence="5 6">
    <name type="scientific">Zizania palustris</name>
    <name type="common">Northern wild rice</name>
    <dbReference type="NCBI Taxonomy" id="103762"/>
    <lineage>
        <taxon>Eukaryota</taxon>
        <taxon>Viridiplantae</taxon>
        <taxon>Streptophyta</taxon>
        <taxon>Embryophyta</taxon>
        <taxon>Tracheophyta</taxon>
        <taxon>Spermatophyta</taxon>
        <taxon>Magnoliopsida</taxon>
        <taxon>Liliopsida</taxon>
        <taxon>Poales</taxon>
        <taxon>Poaceae</taxon>
        <taxon>BOP clade</taxon>
        <taxon>Oryzoideae</taxon>
        <taxon>Oryzeae</taxon>
        <taxon>Zizaniinae</taxon>
        <taxon>Zizania</taxon>
    </lineage>
</organism>
<dbReference type="GO" id="GO:0005783">
    <property type="term" value="C:endoplasmic reticulum"/>
    <property type="evidence" value="ECO:0007669"/>
    <property type="project" value="TreeGrafter"/>
</dbReference>
<dbReference type="EMBL" id="JAAALK010000288">
    <property type="protein sequence ID" value="KAG8053015.1"/>
    <property type="molecule type" value="Genomic_DNA"/>
</dbReference>
<keyword evidence="6" id="KW-1185">Reference proteome</keyword>
<evidence type="ECO:0000313" key="5">
    <source>
        <dbReference type="EMBL" id="KAG8053015.1"/>
    </source>
</evidence>
<dbReference type="CDD" id="cd06558">
    <property type="entry name" value="crotonase-like"/>
    <property type="match status" value="1"/>
</dbReference>
<reference evidence="5" key="2">
    <citation type="submission" date="2021-02" db="EMBL/GenBank/DDBJ databases">
        <authorList>
            <person name="Kimball J.A."/>
            <person name="Haas M.W."/>
            <person name="Macchietto M."/>
            <person name="Kono T."/>
            <person name="Duquette J."/>
            <person name="Shao M."/>
        </authorList>
    </citation>
    <scope>NUCLEOTIDE SEQUENCE</scope>
    <source>
        <tissue evidence="5">Fresh leaf tissue</tissue>
    </source>
</reference>
<dbReference type="AlphaFoldDB" id="A0A8J5R7B7"/>
<comment type="caution">
    <text evidence="5">The sequence shown here is derived from an EMBL/GenBank/DDBJ whole genome shotgun (WGS) entry which is preliminary data.</text>
</comment>
<dbReference type="InterPro" id="IPR051019">
    <property type="entry name" value="VLCFA-Steroid_DH"/>
</dbReference>
<keyword evidence="4" id="KW-1133">Transmembrane helix</keyword>
<evidence type="ECO:0000313" key="6">
    <source>
        <dbReference type="Proteomes" id="UP000729402"/>
    </source>
</evidence>